<evidence type="ECO:0000313" key="5">
    <source>
        <dbReference type="EMBL" id="SKA06272.1"/>
    </source>
</evidence>
<protein>
    <submittedName>
        <fullName evidence="5">DNA-binding transcriptional regulator, HxlR family</fullName>
    </submittedName>
</protein>
<dbReference type="InterPro" id="IPR036388">
    <property type="entry name" value="WH-like_DNA-bd_sf"/>
</dbReference>
<evidence type="ECO:0000313" key="6">
    <source>
        <dbReference type="Proteomes" id="UP000190367"/>
    </source>
</evidence>
<dbReference type="STRING" id="634771.SAMN04488128_102544"/>
<name>A0A1T4QR88_9BACT</name>
<dbReference type="OrthoDB" id="2619345at2"/>
<dbReference type="InterPro" id="IPR002577">
    <property type="entry name" value="HTH_HxlR"/>
</dbReference>
<dbReference type="GO" id="GO:0003677">
    <property type="term" value="F:DNA binding"/>
    <property type="evidence" value="ECO:0007669"/>
    <property type="project" value="UniProtKB-KW"/>
</dbReference>
<accession>A0A1T4QR88</accession>
<dbReference type="EMBL" id="FUWZ01000002">
    <property type="protein sequence ID" value="SKA06272.1"/>
    <property type="molecule type" value="Genomic_DNA"/>
</dbReference>
<evidence type="ECO:0000256" key="1">
    <source>
        <dbReference type="ARBA" id="ARBA00023015"/>
    </source>
</evidence>
<evidence type="ECO:0000256" key="2">
    <source>
        <dbReference type="ARBA" id="ARBA00023125"/>
    </source>
</evidence>
<keyword evidence="1" id="KW-0805">Transcription regulation</keyword>
<keyword evidence="2 5" id="KW-0238">DNA-binding</keyword>
<evidence type="ECO:0000259" key="4">
    <source>
        <dbReference type="PROSITE" id="PS51118"/>
    </source>
</evidence>
<dbReference type="AlphaFoldDB" id="A0A1T4QR88"/>
<dbReference type="RefSeq" id="WP_078669083.1">
    <property type="nucleotide sequence ID" value="NZ_FUWZ01000002.1"/>
</dbReference>
<dbReference type="Gene3D" id="1.10.10.10">
    <property type="entry name" value="Winged helix-like DNA-binding domain superfamily/Winged helix DNA-binding domain"/>
    <property type="match status" value="1"/>
</dbReference>
<dbReference type="PANTHER" id="PTHR33204">
    <property type="entry name" value="TRANSCRIPTIONAL REGULATOR, MARR FAMILY"/>
    <property type="match status" value="1"/>
</dbReference>
<reference evidence="6" key="1">
    <citation type="submission" date="2017-02" db="EMBL/GenBank/DDBJ databases">
        <authorList>
            <person name="Varghese N."/>
            <person name="Submissions S."/>
        </authorList>
    </citation>
    <scope>NUCLEOTIDE SEQUENCE [LARGE SCALE GENOMIC DNA]</scope>
    <source>
        <strain evidence="6">DSM 22224</strain>
    </source>
</reference>
<dbReference type="SUPFAM" id="SSF46785">
    <property type="entry name" value="Winged helix' DNA-binding domain"/>
    <property type="match status" value="1"/>
</dbReference>
<gene>
    <name evidence="5" type="ORF">SAMN04488128_102544</name>
</gene>
<evidence type="ECO:0000256" key="3">
    <source>
        <dbReference type="ARBA" id="ARBA00023163"/>
    </source>
</evidence>
<sequence length="127" mass="14573">MKKPYDSWVDFRLSPQDCPKEYMLALNDALNVLTGKWKLHVIGALTTGKKRFSEIERFIPEINPRMLSKELKELEVNGIISRTVHDSLPVVVEYELTKSGKDIKPVFDAMITWGLGHRQTTMKNGNK</sequence>
<keyword evidence="3" id="KW-0804">Transcription</keyword>
<keyword evidence="6" id="KW-1185">Reference proteome</keyword>
<dbReference type="Pfam" id="PF01638">
    <property type="entry name" value="HxlR"/>
    <property type="match status" value="1"/>
</dbReference>
<feature type="domain" description="HTH hxlR-type" evidence="4">
    <location>
        <begin position="18"/>
        <end position="122"/>
    </location>
</feature>
<organism evidence="5 6">
    <name type="scientific">Chitinophaga eiseniae</name>
    <dbReference type="NCBI Taxonomy" id="634771"/>
    <lineage>
        <taxon>Bacteria</taxon>
        <taxon>Pseudomonadati</taxon>
        <taxon>Bacteroidota</taxon>
        <taxon>Chitinophagia</taxon>
        <taxon>Chitinophagales</taxon>
        <taxon>Chitinophagaceae</taxon>
        <taxon>Chitinophaga</taxon>
    </lineage>
</organism>
<dbReference type="Proteomes" id="UP000190367">
    <property type="component" value="Unassembled WGS sequence"/>
</dbReference>
<dbReference type="InterPro" id="IPR036390">
    <property type="entry name" value="WH_DNA-bd_sf"/>
</dbReference>
<proteinExistence type="predicted"/>
<dbReference type="PROSITE" id="PS51118">
    <property type="entry name" value="HTH_HXLR"/>
    <property type="match status" value="1"/>
</dbReference>